<evidence type="ECO:0000313" key="1">
    <source>
        <dbReference type="EMBL" id="JAH56391.1"/>
    </source>
</evidence>
<dbReference type="EMBL" id="GBXM01052186">
    <property type="protein sequence ID" value="JAH56391.1"/>
    <property type="molecule type" value="Transcribed_RNA"/>
</dbReference>
<reference evidence="1" key="1">
    <citation type="submission" date="2014-11" db="EMBL/GenBank/DDBJ databases">
        <authorList>
            <person name="Amaro Gonzalez C."/>
        </authorList>
    </citation>
    <scope>NUCLEOTIDE SEQUENCE</scope>
</reference>
<name>A0A0E9TS61_ANGAN</name>
<proteinExistence type="predicted"/>
<dbReference type="AlphaFoldDB" id="A0A0E9TS61"/>
<protein>
    <submittedName>
        <fullName evidence="1">Uncharacterized protein</fullName>
    </submittedName>
</protein>
<reference evidence="1" key="2">
    <citation type="journal article" date="2015" name="Fish Shellfish Immunol.">
        <title>Early steps in the European eel (Anguilla anguilla)-Vibrio vulnificus interaction in the gills: Role of the RtxA13 toxin.</title>
        <authorList>
            <person name="Callol A."/>
            <person name="Pajuelo D."/>
            <person name="Ebbesson L."/>
            <person name="Teles M."/>
            <person name="MacKenzie S."/>
            <person name="Amaro C."/>
        </authorList>
    </citation>
    <scope>NUCLEOTIDE SEQUENCE</scope>
</reference>
<sequence>MKSLCTAYKGVIKALTKDTG</sequence>
<accession>A0A0E9TS61</accession>
<organism evidence="1">
    <name type="scientific">Anguilla anguilla</name>
    <name type="common">European freshwater eel</name>
    <name type="synonym">Muraena anguilla</name>
    <dbReference type="NCBI Taxonomy" id="7936"/>
    <lineage>
        <taxon>Eukaryota</taxon>
        <taxon>Metazoa</taxon>
        <taxon>Chordata</taxon>
        <taxon>Craniata</taxon>
        <taxon>Vertebrata</taxon>
        <taxon>Euteleostomi</taxon>
        <taxon>Actinopterygii</taxon>
        <taxon>Neopterygii</taxon>
        <taxon>Teleostei</taxon>
        <taxon>Anguilliformes</taxon>
        <taxon>Anguillidae</taxon>
        <taxon>Anguilla</taxon>
    </lineage>
</organism>